<dbReference type="Gene3D" id="3.90.550.10">
    <property type="entry name" value="Spore Coat Polysaccharide Biosynthesis Protein SpsA, Chain A"/>
    <property type="match status" value="1"/>
</dbReference>
<keyword evidence="4 8" id="KW-0812">Transmembrane</keyword>
<dbReference type="CDD" id="cd04187">
    <property type="entry name" value="DPM1_like_bac"/>
    <property type="match status" value="1"/>
</dbReference>
<dbReference type="HOGENOM" id="CLU_033536_0_0_3"/>
<accession>Q318M1</accession>
<keyword evidence="3 10" id="KW-0808">Transferase</keyword>
<protein>
    <submittedName>
        <fullName evidence="10">Glycosyl transferase, family 2</fullName>
    </submittedName>
</protein>
<dbReference type="PANTHER" id="PTHR48090">
    <property type="entry name" value="UNDECAPRENYL-PHOSPHATE 4-DEOXY-4-FORMAMIDO-L-ARABINOSE TRANSFERASE-RELATED"/>
    <property type="match status" value="1"/>
</dbReference>
<dbReference type="Proteomes" id="UP000002715">
    <property type="component" value="Chromosome"/>
</dbReference>
<evidence type="ECO:0000256" key="2">
    <source>
        <dbReference type="ARBA" id="ARBA00022676"/>
    </source>
</evidence>
<dbReference type="OrthoDB" id="9807778at2"/>
<keyword evidence="2" id="KW-0328">Glycosyltransferase</keyword>
<dbReference type="GO" id="GO:0016757">
    <property type="term" value="F:glycosyltransferase activity"/>
    <property type="evidence" value="ECO:0007669"/>
    <property type="project" value="UniProtKB-KW"/>
</dbReference>
<evidence type="ECO:0000256" key="8">
    <source>
        <dbReference type="SAM" id="Phobius"/>
    </source>
</evidence>
<evidence type="ECO:0000313" key="10">
    <source>
        <dbReference type="EMBL" id="ABB50674.1"/>
    </source>
</evidence>
<dbReference type="GO" id="GO:0009103">
    <property type="term" value="P:lipopolysaccharide biosynthetic process"/>
    <property type="evidence" value="ECO:0007669"/>
    <property type="project" value="UniProtKB-KW"/>
</dbReference>
<reference evidence="11" key="1">
    <citation type="submission" date="2005-07" db="EMBL/GenBank/DDBJ databases">
        <title>Complete sequence of Prochlorococcus marinus str. MIT 9312.</title>
        <authorList>
            <consortium name="US DOE Joint Genome Institute"/>
            <person name="Copeland A."/>
            <person name="Lucas S."/>
            <person name="Lapidus A."/>
            <person name="Barry K."/>
            <person name="Detter J.C."/>
            <person name="Glavina T."/>
            <person name="Hammon N."/>
            <person name="Israni S."/>
            <person name="Pitluck S."/>
            <person name="Thiel J."/>
            <person name="Schmutz J."/>
            <person name="Larimer F."/>
            <person name="Land M."/>
            <person name="Kyrpides N."/>
            <person name="Lykidis A."/>
            <person name="Richardson P."/>
        </authorList>
    </citation>
    <scope>NUCLEOTIDE SEQUENCE [LARGE SCALE GENOMIC DNA]</scope>
    <source>
        <strain evidence="11">MIT 9312</strain>
    </source>
</reference>
<evidence type="ECO:0000256" key="6">
    <source>
        <dbReference type="ARBA" id="ARBA00022989"/>
    </source>
</evidence>
<evidence type="ECO:0000256" key="3">
    <source>
        <dbReference type="ARBA" id="ARBA00022679"/>
    </source>
</evidence>
<dbReference type="PANTHER" id="PTHR48090:SF3">
    <property type="entry name" value="UNDECAPRENYL-PHOSPHATE 4-DEOXY-4-FORMAMIDO-L-ARABINOSE TRANSFERASE"/>
    <property type="match status" value="1"/>
</dbReference>
<dbReference type="KEGG" id="pmi:PMT9312_1614"/>
<keyword evidence="6 8" id="KW-1133">Transmembrane helix</keyword>
<feature type="transmembrane region" description="Helical" evidence="8">
    <location>
        <begin position="237"/>
        <end position="260"/>
    </location>
</feature>
<keyword evidence="7 8" id="KW-0472">Membrane</keyword>
<feature type="transmembrane region" description="Helical" evidence="8">
    <location>
        <begin position="272"/>
        <end position="297"/>
    </location>
</feature>
<dbReference type="AlphaFoldDB" id="Q318M1"/>
<dbReference type="GO" id="GO:0005886">
    <property type="term" value="C:plasma membrane"/>
    <property type="evidence" value="ECO:0007669"/>
    <property type="project" value="TreeGrafter"/>
</dbReference>
<dbReference type="eggNOG" id="COG0463">
    <property type="taxonomic scope" value="Bacteria"/>
</dbReference>
<dbReference type="InterPro" id="IPR029044">
    <property type="entry name" value="Nucleotide-diphossugar_trans"/>
</dbReference>
<keyword evidence="1" id="KW-1003">Cell membrane</keyword>
<dbReference type="SUPFAM" id="SSF53448">
    <property type="entry name" value="Nucleotide-diphospho-sugar transferases"/>
    <property type="match status" value="1"/>
</dbReference>
<proteinExistence type="predicted"/>
<evidence type="ECO:0000256" key="1">
    <source>
        <dbReference type="ARBA" id="ARBA00022475"/>
    </source>
</evidence>
<dbReference type="Pfam" id="PF00535">
    <property type="entry name" value="Glycos_transf_2"/>
    <property type="match status" value="1"/>
</dbReference>
<dbReference type="CAZy" id="GT2">
    <property type="family name" value="Glycosyltransferase Family 2"/>
</dbReference>
<dbReference type="EMBL" id="CP000111">
    <property type="protein sequence ID" value="ABB50674.1"/>
    <property type="molecule type" value="Genomic_DNA"/>
</dbReference>
<gene>
    <name evidence="10" type="ordered locus">PMT9312_1614</name>
</gene>
<evidence type="ECO:0000256" key="4">
    <source>
        <dbReference type="ARBA" id="ARBA00022692"/>
    </source>
</evidence>
<dbReference type="InterPro" id="IPR050256">
    <property type="entry name" value="Glycosyltransferase_2"/>
</dbReference>
<evidence type="ECO:0000259" key="9">
    <source>
        <dbReference type="Pfam" id="PF00535"/>
    </source>
</evidence>
<name>Q318M1_PROM9</name>
<dbReference type="RefSeq" id="WP_011377156.1">
    <property type="nucleotide sequence ID" value="NC_007577.1"/>
</dbReference>
<evidence type="ECO:0000256" key="7">
    <source>
        <dbReference type="ARBA" id="ARBA00023136"/>
    </source>
</evidence>
<keyword evidence="5" id="KW-0448">Lipopolysaccharide biosynthesis</keyword>
<organism evidence="10 11">
    <name type="scientific">Prochlorococcus marinus (strain MIT 9312)</name>
    <dbReference type="NCBI Taxonomy" id="74546"/>
    <lineage>
        <taxon>Bacteria</taxon>
        <taxon>Bacillati</taxon>
        <taxon>Cyanobacteriota</taxon>
        <taxon>Cyanophyceae</taxon>
        <taxon>Synechococcales</taxon>
        <taxon>Prochlorococcaceae</taxon>
        <taxon>Prochlorococcus</taxon>
    </lineage>
</organism>
<sequence>MSNINQLISIIIPVFNESESIGFLLDEVISVMASHKFDFELIVVNDGSKDNTHRVLKHLTHKIQELSVISLRKNYGQTAAMSAGFDHSKGNIVITLDGDLQNDPNDIPKLISEINNGYDLICGWRFDRKDKLINRKIPSKIANQLIAQVTGLKLHDYGCSLKAFKKEIIDDIKLYGELHRFLPVLANIEGAKIKEIKVNHRSRKYGSSKYGIDRTFRVLMDLLTVWFMTKFLTRPMYGFGFIGIISILISLSMSSYLLIIKILGEDIGNRPMLMFALILGIAGVQLFSFGLLSELLIRTYHESQNRPIYRVREIDESKKNETFT</sequence>
<dbReference type="InterPro" id="IPR001173">
    <property type="entry name" value="Glyco_trans_2-like"/>
</dbReference>
<feature type="domain" description="Glycosyltransferase 2-like" evidence="9">
    <location>
        <begin position="9"/>
        <end position="172"/>
    </location>
</feature>
<evidence type="ECO:0000313" key="11">
    <source>
        <dbReference type="Proteomes" id="UP000002715"/>
    </source>
</evidence>
<dbReference type="STRING" id="74546.PMT9312_1614"/>
<evidence type="ECO:0000256" key="5">
    <source>
        <dbReference type="ARBA" id="ARBA00022985"/>
    </source>
</evidence>